<evidence type="ECO:0000313" key="3">
    <source>
        <dbReference type="Proteomes" id="UP000242287"/>
    </source>
</evidence>
<protein>
    <recommendedName>
        <fullName evidence="1">Peptidase S53 activation domain-containing protein</fullName>
    </recommendedName>
</protein>
<dbReference type="InterPro" id="IPR050819">
    <property type="entry name" value="Tripeptidyl-peptidase_I"/>
</dbReference>
<evidence type="ECO:0000313" key="2">
    <source>
        <dbReference type="EMBL" id="PFH51348.1"/>
    </source>
</evidence>
<dbReference type="GO" id="GO:0004175">
    <property type="term" value="F:endopeptidase activity"/>
    <property type="evidence" value="ECO:0007669"/>
    <property type="project" value="TreeGrafter"/>
</dbReference>
<dbReference type="STRING" id="703135.A0A2A9NMN3"/>
<dbReference type="OrthoDB" id="409122at2759"/>
<dbReference type="Pfam" id="PF09286">
    <property type="entry name" value="Pro-kuma_activ"/>
    <property type="match status" value="1"/>
</dbReference>
<reference evidence="2 3" key="1">
    <citation type="submission" date="2014-02" db="EMBL/GenBank/DDBJ databases">
        <title>Transposable element dynamics among asymbiotic and ectomycorrhizal Amanita fungi.</title>
        <authorList>
            <consortium name="DOE Joint Genome Institute"/>
            <person name="Hess J."/>
            <person name="Skrede I."/>
            <person name="Wolfe B."/>
            <person name="LaButti K."/>
            <person name="Ohm R.A."/>
            <person name="Grigoriev I.V."/>
            <person name="Pringle A."/>
        </authorList>
    </citation>
    <scope>NUCLEOTIDE SEQUENCE [LARGE SCALE GENOMIC DNA]</scope>
    <source>
        <strain evidence="2 3">SKay4041</strain>
    </source>
</reference>
<dbReference type="PANTHER" id="PTHR14218:SF15">
    <property type="entry name" value="TRIPEPTIDYL-PEPTIDASE 1"/>
    <property type="match status" value="1"/>
</dbReference>
<organism evidence="2 3">
    <name type="scientific">Amanita thiersii Skay4041</name>
    <dbReference type="NCBI Taxonomy" id="703135"/>
    <lineage>
        <taxon>Eukaryota</taxon>
        <taxon>Fungi</taxon>
        <taxon>Dikarya</taxon>
        <taxon>Basidiomycota</taxon>
        <taxon>Agaricomycotina</taxon>
        <taxon>Agaricomycetes</taxon>
        <taxon>Agaricomycetidae</taxon>
        <taxon>Agaricales</taxon>
        <taxon>Pluteineae</taxon>
        <taxon>Amanitaceae</taxon>
        <taxon>Amanita</taxon>
    </lineage>
</organism>
<dbReference type="InterPro" id="IPR015366">
    <property type="entry name" value="S53_propep"/>
</dbReference>
<dbReference type="EMBL" id="KZ301989">
    <property type="protein sequence ID" value="PFH51348.1"/>
    <property type="molecule type" value="Genomic_DNA"/>
</dbReference>
<evidence type="ECO:0000259" key="1">
    <source>
        <dbReference type="SMART" id="SM00944"/>
    </source>
</evidence>
<keyword evidence="3" id="KW-1185">Reference proteome</keyword>
<dbReference type="AlphaFoldDB" id="A0A2A9NMN3"/>
<accession>A0A2A9NMN3</accession>
<proteinExistence type="predicted"/>
<dbReference type="GO" id="GO:0008240">
    <property type="term" value="F:tripeptidyl-peptidase activity"/>
    <property type="evidence" value="ECO:0007669"/>
    <property type="project" value="TreeGrafter"/>
</dbReference>
<dbReference type="SMART" id="SM00944">
    <property type="entry name" value="Pro-kuma_activ"/>
    <property type="match status" value="1"/>
</dbReference>
<feature type="domain" description="Peptidase S53 activation" evidence="1">
    <location>
        <begin position="1"/>
        <end position="141"/>
    </location>
</feature>
<dbReference type="GO" id="GO:0006508">
    <property type="term" value="P:proteolysis"/>
    <property type="evidence" value="ECO:0007669"/>
    <property type="project" value="TreeGrafter"/>
</dbReference>
<dbReference type="Proteomes" id="UP000242287">
    <property type="component" value="Unassembled WGS sequence"/>
</dbReference>
<gene>
    <name evidence="2" type="ORF">AMATHDRAFT_142954</name>
</gene>
<name>A0A2A9NMN3_9AGAR</name>
<sequence>MKHSTPSPDHIIVLRIGLPQPNFPILENHLWEVSDPEHHRYGKYLSKEEVEELVAPHPDSLNAVNEWLAMHGLGEDDVVRSPAQDWVTIKVPVSLVEKMLDTTYHVWKHEKSGDYLVRTTSYSLPKGLHEHVDVIQPTTMFA</sequence>
<dbReference type="PANTHER" id="PTHR14218">
    <property type="entry name" value="PROTEASE S8 TRIPEPTIDYL PEPTIDASE I CLN2"/>
    <property type="match status" value="1"/>
</dbReference>
<dbReference type="CDD" id="cd11377">
    <property type="entry name" value="Pro-peptidase_S53"/>
    <property type="match status" value="1"/>
</dbReference>
<dbReference type="SUPFAM" id="SSF54897">
    <property type="entry name" value="Protease propeptides/inhibitors"/>
    <property type="match status" value="1"/>
</dbReference>
<feature type="non-terminal residue" evidence="2">
    <location>
        <position position="142"/>
    </location>
</feature>